<gene>
    <name evidence="2" type="ordered locus">Daud_1295</name>
</gene>
<dbReference type="STRING" id="477974.Daud_1295"/>
<name>B1I4N7_DESAP</name>
<dbReference type="RefSeq" id="WP_012302391.1">
    <property type="nucleotide sequence ID" value="NC_010424.1"/>
</dbReference>
<dbReference type="Proteomes" id="UP000008544">
    <property type="component" value="Chromosome"/>
</dbReference>
<accession>B1I4N7</accession>
<feature type="domain" description="CRISPR-associated protein Cas6 C-terminal" evidence="1">
    <location>
        <begin position="204"/>
        <end position="325"/>
    </location>
</feature>
<dbReference type="HOGENOM" id="CLU_050021_0_0_9"/>
<reference evidence="3" key="1">
    <citation type="submission" date="2007-10" db="EMBL/GenBank/DDBJ databases">
        <title>Complete sequence of chromosome of Desulforudis audaxviator MP104C.</title>
        <authorList>
            <person name="Copeland A."/>
            <person name="Lucas S."/>
            <person name="Lapidus A."/>
            <person name="Barry K."/>
            <person name="Glavina del Rio T."/>
            <person name="Dalin E."/>
            <person name="Tice H."/>
            <person name="Bruce D."/>
            <person name="Pitluck S."/>
            <person name="Lowry S.R."/>
            <person name="Larimer F."/>
            <person name="Land M.L."/>
            <person name="Hauser L."/>
            <person name="Kyrpides N."/>
            <person name="Ivanova N.N."/>
            <person name="Richardson P."/>
        </authorList>
    </citation>
    <scope>NUCLEOTIDE SEQUENCE [LARGE SCALE GENOMIC DNA]</scope>
    <source>
        <strain evidence="3">MP104C</strain>
    </source>
</reference>
<proteinExistence type="predicted"/>
<reference evidence="2 3" key="2">
    <citation type="journal article" date="2008" name="Science">
        <title>Environmental genomics reveals a single-species ecosystem deep within Earth.</title>
        <authorList>
            <person name="Chivian D."/>
            <person name="Brodie E.L."/>
            <person name="Alm E.J."/>
            <person name="Culley D.E."/>
            <person name="Dehal P.S."/>
            <person name="Desantis T.Z."/>
            <person name="Gihring T.M."/>
            <person name="Lapidus A."/>
            <person name="Lin L.H."/>
            <person name="Lowry S.R."/>
            <person name="Moser D.P."/>
            <person name="Richardson P.M."/>
            <person name="Southam G."/>
            <person name="Wanger G."/>
            <person name="Pratt L.M."/>
            <person name="Andersen G.L."/>
            <person name="Hazen T.C."/>
            <person name="Brockman F.J."/>
            <person name="Arkin A.P."/>
            <person name="Onstott T.C."/>
        </authorList>
    </citation>
    <scope>NUCLEOTIDE SEQUENCE [LARGE SCALE GENOMIC DNA]</scope>
    <source>
        <strain evidence="2 3">MP104C</strain>
    </source>
</reference>
<evidence type="ECO:0000259" key="1">
    <source>
        <dbReference type="Pfam" id="PF10040"/>
    </source>
</evidence>
<dbReference type="AlphaFoldDB" id="B1I4N7"/>
<protein>
    <submittedName>
        <fullName evidence="2">Conserved hypothetical cytosolic protein</fullName>
    </submittedName>
</protein>
<dbReference type="Gene3D" id="3.30.70.1900">
    <property type="match status" value="1"/>
</dbReference>
<dbReference type="Pfam" id="PF10040">
    <property type="entry name" value="CRISPR_Cas6"/>
    <property type="match status" value="1"/>
</dbReference>
<dbReference type="EMBL" id="CP000860">
    <property type="protein sequence ID" value="ACA59806.1"/>
    <property type="molecule type" value="Genomic_DNA"/>
</dbReference>
<dbReference type="KEGG" id="dau:Daud_1295"/>
<organism evidence="2 3">
    <name type="scientific">Desulforudis audaxviator (strain MP104C)</name>
    <dbReference type="NCBI Taxonomy" id="477974"/>
    <lineage>
        <taxon>Bacteria</taxon>
        <taxon>Bacillati</taxon>
        <taxon>Bacillota</taxon>
        <taxon>Clostridia</taxon>
        <taxon>Thermoanaerobacterales</taxon>
        <taxon>Candidatus Desulforudaceae</taxon>
        <taxon>Candidatus Desulforudis</taxon>
    </lineage>
</organism>
<sequence>MNQSLNELSTSGLSNLRIARYRVELEAGADGLILPRYKGSTLRGGFGRVFRRICCAQRQDECHGCLLRESCPFAYVFETAPPAGAQALRNLENIPRPFVIEPPLETQQEYKPGEKLSFHLVLVGKGIKFLPYFIVSLDELGRVGIGKGRRPYLLRTVNFVGLDGVEKTIFCASDRTVRDPGTSLSGAEIMSQTTPNAANDRLQIRLLTMTRLKHHDRFVTALPFHVLLRGLLRRISSLMYFHQGEELDVDFTGLIERAERVRTLSEDTRWVDWDRYSGRRDARITMGGLVGKVIYTGDAAEFRPLLKIGEYVHVGKGAVFGMGKYRIESIE</sequence>
<dbReference type="InterPro" id="IPR019267">
    <property type="entry name" value="CRISPR-assoc_Cas6_C"/>
</dbReference>
<evidence type="ECO:0000313" key="2">
    <source>
        <dbReference type="EMBL" id="ACA59806.1"/>
    </source>
</evidence>
<evidence type="ECO:0000313" key="3">
    <source>
        <dbReference type="Proteomes" id="UP000008544"/>
    </source>
</evidence>
<keyword evidence="3" id="KW-1185">Reference proteome</keyword>
<dbReference type="OrthoDB" id="9787241at2"/>
<dbReference type="eggNOG" id="COG5551">
    <property type="taxonomic scope" value="Bacteria"/>
</dbReference>